<dbReference type="Proteomes" id="UP000293562">
    <property type="component" value="Unassembled WGS sequence"/>
</dbReference>
<accession>A0A4Q7VMX4</accession>
<protein>
    <submittedName>
        <fullName evidence="2">Thiopeptide-type bacteriocin biosynthesis protein</fullName>
    </submittedName>
</protein>
<dbReference type="AlphaFoldDB" id="A0A4Q7VMX4"/>
<proteinExistence type="predicted"/>
<dbReference type="NCBIfam" id="TIGR03891">
    <property type="entry name" value="thiopep_ocin"/>
    <property type="match status" value="1"/>
</dbReference>
<gene>
    <name evidence="2" type="ORF">EV201_2225</name>
</gene>
<feature type="domain" description="Thiopeptide-type bacteriocin biosynthesis" evidence="1">
    <location>
        <begin position="15"/>
        <end position="276"/>
    </location>
</feature>
<sequence length="289" mass="34616">MKNVISRSYLPGDQWLYYKIYCGVKTADDILINEIYSLCKQLEAQGLIERFFFIRYSDPHAHIRLRLFLSNQDALLDTMSSMNEIFAPLVQSDVIHKLQLDTYERELERYAIESIEISEKLFCAESRLILQFMRNNENYEERLFFVIALIDNYLTLFEFDFNTKKAFFQKLKDAFGSEFNINNPLKRQIESKYRNYRNIIDQYLFADKSASITNLLSLDNHVIKKYISEILEIQSGNKYTIESIIQSHVHMLMNRVFRADQRLYELLVYDFMWRAYKSRIARMTYSKIN</sequence>
<dbReference type="InterPro" id="IPR023809">
    <property type="entry name" value="Thiopep_bacteriocin_synth_dom"/>
</dbReference>
<comment type="caution">
    <text evidence="2">The sequence shown here is derived from an EMBL/GenBank/DDBJ whole genome shotgun (WGS) entry which is preliminary data.</text>
</comment>
<evidence type="ECO:0000313" key="3">
    <source>
        <dbReference type="Proteomes" id="UP000293562"/>
    </source>
</evidence>
<evidence type="ECO:0000313" key="2">
    <source>
        <dbReference type="EMBL" id="RZT97554.1"/>
    </source>
</evidence>
<dbReference type="EMBL" id="SHKN01000001">
    <property type="protein sequence ID" value="RZT97554.1"/>
    <property type="molecule type" value="Genomic_DNA"/>
</dbReference>
<evidence type="ECO:0000259" key="1">
    <source>
        <dbReference type="Pfam" id="PF14028"/>
    </source>
</evidence>
<reference evidence="2 3" key="1">
    <citation type="submission" date="2019-02" db="EMBL/GenBank/DDBJ databases">
        <title>Genomic Encyclopedia of Type Strains, Phase IV (KMG-IV): sequencing the most valuable type-strain genomes for metagenomic binning, comparative biology and taxonomic classification.</title>
        <authorList>
            <person name="Goeker M."/>
        </authorList>
    </citation>
    <scope>NUCLEOTIDE SEQUENCE [LARGE SCALE GENOMIC DNA]</scope>
    <source>
        <strain evidence="2 3">DSM 28825</strain>
    </source>
</reference>
<dbReference type="RefSeq" id="WP_130307565.1">
    <property type="nucleotide sequence ID" value="NZ_SHKN01000001.1"/>
</dbReference>
<name>A0A4Q7VMX4_9BACT</name>
<organism evidence="2 3">
    <name type="scientific">Ancylomarina subtilis</name>
    <dbReference type="NCBI Taxonomy" id="1639035"/>
    <lineage>
        <taxon>Bacteria</taxon>
        <taxon>Pseudomonadati</taxon>
        <taxon>Bacteroidota</taxon>
        <taxon>Bacteroidia</taxon>
        <taxon>Marinilabiliales</taxon>
        <taxon>Marinifilaceae</taxon>
        <taxon>Ancylomarina</taxon>
    </lineage>
</organism>
<dbReference type="Pfam" id="PF14028">
    <property type="entry name" value="Lant_dehydr_C"/>
    <property type="match status" value="1"/>
</dbReference>
<keyword evidence="3" id="KW-1185">Reference proteome</keyword>
<dbReference type="OrthoDB" id="1273722at2"/>